<organism evidence="3 4">
    <name type="scientific">Alkalicella caledoniensis</name>
    <dbReference type="NCBI Taxonomy" id="2731377"/>
    <lineage>
        <taxon>Bacteria</taxon>
        <taxon>Bacillati</taxon>
        <taxon>Bacillota</taxon>
        <taxon>Clostridia</taxon>
        <taxon>Eubacteriales</taxon>
        <taxon>Proteinivoracaceae</taxon>
        <taxon>Alkalicella</taxon>
    </lineage>
</organism>
<evidence type="ECO:0000259" key="1">
    <source>
        <dbReference type="Pfam" id="PF04459"/>
    </source>
</evidence>
<dbReference type="InterPro" id="IPR007549">
    <property type="entry name" value="DUF512"/>
</dbReference>
<gene>
    <name evidence="3" type="ORF">HYG86_01480</name>
</gene>
<dbReference type="Pfam" id="PF19238">
    <property type="entry name" value="Radical_SAM_2"/>
    <property type="match status" value="1"/>
</dbReference>
<dbReference type="InterPro" id="IPR013785">
    <property type="entry name" value="Aldolase_TIM"/>
</dbReference>
<feature type="domain" description="Putative radical SAM N-terminal" evidence="2">
    <location>
        <begin position="67"/>
        <end position="216"/>
    </location>
</feature>
<dbReference type="Gene3D" id="3.20.20.70">
    <property type="entry name" value="Aldolase class I"/>
    <property type="match status" value="1"/>
</dbReference>
<dbReference type="RefSeq" id="WP_213167200.1">
    <property type="nucleotide sequence ID" value="NZ_CP058559.1"/>
</dbReference>
<dbReference type="InterPro" id="IPR058240">
    <property type="entry name" value="rSAM_sf"/>
</dbReference>
<dbReference type="InterPro" id="IPR036034">
    <property type="entry name" value="PDZ_sf"/>
</dbReference>
<dbReference type="InterPro" id="IPR045375">
    <property type="entry name" value="Put_radical_SAM-like_N"/>
</dbReference>
<dbReference type="Proteomes" id="UP000516160">
    <property type="component" value="Chromosome"/>
</dbReference>
<dbReference type="SUPFAM" id="SSF50156">
    <property type="entry name" value="PDZ domain-like"/>
    <property type="match status" value="1"/>
</dbReference>
<dbReference type="EMBL" id="CP058559">
    <property type="protein sequence ID" value="QNO13529.1"/>
    <property type="molecule type" value="Genomic_DNA"/>
</dbReference>
<reference evidence="3 4" key="1">
    <citation type="submission" date="2020-07" db="EMBL/GenBank/DDBJ databases">
        <title>Alkalicella. sp. LB2 genome.</title>
        <authorList>
            <person name="Postec A."/>
            <person name="Quemeneur M."/>
        </authorList>
    </citation>
    <scope>NUCLEOTIDE SEQUENCE [LARGE SCALE GENOMIC DNA]</scope>
    <source>
        <strain evidence="3 4">LB2</strain>
    </source>
</reference>
<feature type="domain" description="DUF512" evidence="1">
    <location>
        <begin position="220"/>
        <end position="426"/>
    </location>
</feature>
<accession>A0A7G9W4B7</accession>
<protein>
    <submittedName>
        <fullName evidence="3">DUF512 domain-containing protein</fullName>
    </submittedName>
</protein>
<evidence type="ECO:0000313" key="4">
    <source>
        <dbReference type="Proteomes" id="UP000516160"/>
    </source>
</evidence>
<evidence type="ECO:0000313" key="3">
    <source>
        <dbReference type="EMBL" id="QNO13529.1"/>
    </source>
</evidence>
<proteinExistence type="predicted"/>
<dbReference type="SUPFAM" id="SSF102114">
    <property type="entry name" value="Radical SAM enzymes"/>
    <property type="match status" value="1"/>
</dbReference>
<dbReference type="Pfam" id="PF04459">
    <property type="entry name" value="DUF512"/>
    <property type="match status" value="1"/>
</dbReference>
<sequence length="438" mass="49825">MKNLTIREIEQHSIAHELDLAPSDKLVSINGQEPNDIIEYRLLQTEEFIELYVQKADGREEIYEIEKEYDEDLGIIFEDPTLDSIKRCHNNCLFCFIDQLPQGMRSTLGVKDDDYRMSFMFGNYVTLTNLTDEDINRIITLNMSPLYISIHATDPETRVKLMGQKKAARIMEILTKLKENDIDFHGQLVLVPGINDGEILKKSLEDAKILLPNLLSLSVVPVGLTEHRTNCYPLEKFNKETSREIINTTNLYQDIFKQICGYNTVYAADEFFVNADLPIPAVEYYEEYPQLENGVGIISTFLEDIKELKVNLPKELNKTRKFTLVTAKSPQRYVKVLEDALNEVENLTADLIVVDNHFFGASITVAGLLTGKDILESLQNQKKSVMELGEIIIPKAATKDDQLIFLDGLTVEELERHLKAKVHVVSSPLEIKDILGGI</sequence>
<evidence type="ECO:0000259" key="2">
    <source>
        <dbReference type="Pfam" id="PF19238"/>
    </source>
</evidence>
<dbReference type="KEGG" id="acae:HYG86_01480"/>
<name>A0A7G9W4B7_ALKCA</name>
<keyword evidence="4" id="KW-1185">Reference proteome</keyword>
<dbReference type="AlphaFoldDB" id="A0A7G9W4B7"/>